<evidence type="ECO:0000256" key="1">
    <source>
        <dbReference type="ARBA" id="ARBA00004651"/>
    </source>
</evidence>
<reference evidence="8" key="1">
    <citation type="journal article" date="2020" name="mSystems">
        <title>Genome- and Community-Level Interaction Insights into Carbon Utilization and Element Cycling Functions of Hydrothermarchaeota in Hydrothermal Sediment.</title>
        <authorList>
            <person name="Zhou Z."/>
            <person name="Liu Y."/>
            <person name="Xu W."/>
            <person name="Pan J."/>
            <person name="Luo Z.H."/>
            <person name="Li M."/>
        </authorList>
    </citation>
    <scope>NUCLEOTIDE SEQUENCE [LARGE SCALE GENOMIC DNA]</scope>
    <source>
        <strain evidence="7">SpSt-629</strain>
        <strain evidence="8">SpSt-688</strain>
    </source>
</reference>
<feature type="transmembrane region" description="Helical" evidence="6">
    <location>
        <begin position="42"/>
        <end position="65"/>
    </location>
</feature>
<dbReference type="PANTHER" id="PTHR38825">
    <property type="entry name" value="LYSINE EXPORTER PROTEIN (LYSE/YGGA)"/>
    <property type="match status" value="1"/>
</dbReference>
<feature type="transmembrane region" description="Helical" evidence="6">
    <location>
        <begin position="125"/>
        <end position="153"/>
    </location>
</feature>
<dbReference type="InterPro" id="IPR001123">
    <property type="entry name" value="LeuE-type"/>
</dbReference>
<evidence type="ECO:0000256" key="2">
    <source>
        <dbReference type="ARBA" id="ARBA00022475"/>
    </source>
</evidence>
<keyword evidence="4 6" id="KW-1133">Transmembrane helix</keyword>
<dbReference type="GO" id="GO:0005886">
    <property type="term" value="C:plasma membrane"/>
    <property type="evidence" value="ECO:0007669"/>
    <property type="project" value="UniProtKB-SubCell"/>
</dbReference>
<evidence type="ECO:0000256" key="6">
    <source>
        <dbReference type="SAM" id="Phobius"/>
    </source>
</evidence>
<dbReference type="Pfam" id="PF01810">
    <property type="entry name" value="LysE"/>
    <property type="match status" value="1"/>
</dbReference>
<evidence type="ECO:0000313" key="8">
    <source>
        <dbReference type="EMBL" id="HGT98639.1"/>
    </source>
</evidence>
<sequence>MDLTALVFTTIAVSSSGALSPGPLTVATLAIGSRYGWKGGGYIALGHTMFEVPYILTLYFFISYIRDLLEGFVGDIVTIVGAGTVVFFAVMLLKDSFKKLRAVGYHVSIDGNTDSKWIKFSNSPVLVGIVFTGLNIWFLLWWLSIGFGLLMYISDMGLTAIGIMYLSHVWIDFAWLILVAETSKRGTQLVGARGYYLLMVFLGALLLVFGLNIVLKRFAQLSLLP</sequence>
<gene>
    <name evidence="7" type="ORF">ENT99_02875</name>
    <name evidence="8" type="ORF">ENU64_04335</name>
</gene>
<dbReference type="GO" id="GO:0006865">
    <property type="term" value="P:amino acid transport"/>
    <property type="evidence" value="ECO:0007669"/>
    <property type="project" value="InterPro"/>
</dbReference>
<evidence type="ECO:0000256" key="4">
    <source>
        <dbReference type="ARBA" id="ARBA00022989"/>
    </source>
</evidence>
<feature type="transmembrane region" description="Helical" evidence="6">
    <location>
        <begin position="72"/>
        <end position="93"/>
    </location>
</feature>
<evidence type="ECO:0000256" key="5">
    <source>
        <dbReference type="ARBA" id="ARBA00023136"/>
    </source>
</evidence>
<dbReference type="EMBL" id="DTDH01000133">
    <property type="protein sequence ID" value="HGT98639.1"/>
    <property type="molecule type" value="Genomic_DNA"/>
</dbReference>
<proteinExistence type="predicted"/>
<accession>A0A7J3MYV6</accession>
<comment type="subcellular location">
    <subcellularLocation>
        <location evidence="1">Cell membrane</location>
        <topology evidence="1">Multi-pass membrane protein</topology>
    </subcellularLocation>
</comment>
<evidence type="ECO:0000256" key="3">
    <source>
        <dbReference type="ARBA" id="ARBA00022692"/>
    </source>
</evidence>
<organism evidence="8">
    <name type="scientific">Ignisphaera aggregans</name>
    <dbReference type="NCBI Taxonomy" id="334771"/>
    <lineage>
        <taxon>Archaea</taxon>
        <taxon>Thermoproteota</taxon>
        <taxon>Thermoprotei</taxon>
        <taxon>Desulfurococcales</taxon>
        <taxon>Desulfurococcaceae</taxon>
        <taxon>Ignisphaera</taxon>
    </lineage>
</organism>
<dbReference type="AlphaFoldDB" id="A0A7J3MYV6"/>
<keyword evidence="3 6" id="KW-0812">Transmembrane</keyword>
<keyword evidence="5 6" id="KW-0472">Membrane</keyword>
<dbReference type="PANTHER" id="PTHR38825:SF1">
    <property type="entry name" value="TRANSPORTER, LYSE FAMILY"/>
    <property type="match status" value="1"/>
</dbReference>
<dbReference type="EMBL" id="DTAU01000049">
    <property type="protein sequence ID" value="HFQ78631.1"/>
    <property type="molecule type" value="Genomic_DNA"/>
</dbReference>
<evidence type="ECO:0008006" key="9">
    <source>
        <dbReference type="Google" id="ProtNLM"/>
    </source>
</evidence>
<keyword evidence="2" id="KW-1003">Cell membrane</keyword>
<evidence type="ECO:0000313" key="7">
    <source>
        <dbReference type="EMBL" id="HFQ78631.1"/>
    </source>
</evidence>
<name>A0A7J3MYV6_9CREN</name>
<feature type="transmembrane region" description="Helical" evidence="6">
    <location>
        <begin position="160"/>
        <end position="180"/>
    </location>
</feature>
<comment type="caution">
    <text evidence="8">The sequence shown here is derived from an EMBL/GenBank/DDBJ whole genome shotgun (WGS) entry which is preliminary data.</text>
</comment>
<protein>
    <recommendedName>
        <fullName evidence="9">Lysine transporter LysE</fullName>
    </recommendedName>
</protein>
<feature type="transmembrane region" description="Helical" evidence="6">
    <location>
        <begin position="195"/>
        <end position="215"/>
    </location>
</feature>